<accession>A0A284S1U1</accession>
<sequence length="162" mass="17611">MSTRLLLDAGRSSCIVIRPSLVCAAEDEQSPRVGYLLKRARRNIHLDGFRIRAGGFRGILGKARPLCPTLVDPQNVPSESDGEREHGLPPRSGSRIELAGLLGLGDFFTRLPSSNSTSDVLAISSSTVTPLLDLFLRLSDVNDALAHSPLWRMSSKFAVFVI</sequence>
<dbReference type="Proteomes" id="UP000219338">
    <property type="component" value="Unassembled WGS sequence"/>
</dbReference>
<keyword evidence="3" id="KW-1185">Reference proteome</keyword>
<dbReference type="AlphaFoldDB" id="A0A284S1U1"/>
<evidence type="ECO:0000313" key="2">
    <source>
        <dbReference type="EMBL" id="SJL14982.1"/>
    </source>
</evidence>
<evidence type="ECO:0000313" key="3">
    <source>
        <dbReference type="Proteomes" id="UP000219338"/>
    </source>
</evidence>
<feature type="region of interest" description="Disordered" evidence="1">
    <location>
        <begin position="72"/>
        <end position="91"/>
    </location>
</feature>
<evidence type="ECO:0000256" key="1">
    <source>
        <dbReference type="SAM" id="MobiDB-lite"/>
    </source>
</evidence>
<name>A0A284S1U1_ARMOS</name>
<organism evidence="2 3">
    <name type="scientific">Armillaria ostoyae</name>
    <name type="common">Armillaria root rot fungus</name>
    <dbReference type="NCBI Taxonomy" id="47428"/>
    <lineage>
        <taxon>Eukaryota</taxon>
        <taxon>Fungi</taxon>
        <taxon>Dikarya</taxon>
        <taxon>Basidiomycota</taxon>
        <taxon>Agaricomycotina</taxon>
        <taxon>Agaricomycetes</taxon>
        <taxon>Agaricomycetidae</taxon>
        <taxon>Agaricales</taxon>
        <taxon>Marasmiineae</taxon>
        <taxon>Physalacriaceae</taxon>
        <taxon>Armillaria</taxon>
    </lineage>
</organism>
<gene>
    <name evidence="2" type="ORF">ARMOST_18460</name>
</gene>
<protein>
    <submittedName>
        <fullName evidence="2">Uncharacterized protein</fullName>
    </submittedName>
</protein>
<reference evidence="3" key="1">
    <citation type="journal article" date="2017" name="Nat. Ecol. Evol.">
        <title>Genome expansion and lineage-specific genetic innovations in the forest pathogenic fungi Armillaria.</title>
        <authorList>
            <person name="Sipos G."/>
            <person name="Prasanna A.N."/>
            <person name="Walter M.C."/>
            <person name="O'Connor E."/>
            <person name="Balint B."/>
            <person name="Krizsan K."/>
            <person name="Kiss B."/>
            <person name="Hess J."/>
            <person name="Varga T."/>
            <person name="Slot J."/>
            <person name="Riley R."/>
            <person name="Boka B."/>
            <person name="Rigling D."/>
            <person name="Barry K."/>
            <person name="Lee J."/>
            <person name="Mihaltcheva S."/>
            <person name="LaButti K."/>
            <person name="Lipzen A."/>
            <person name="Waldron R."/>
            <person name="Moloney N.M."/>
            <person name="Sperisen C."/>
            <person name="Kredics L."/>
            <person name="Vagvoelgyi C."/>
            <person name="Patrignani A."/>
            <person name="Fitzpatrick D."/>
            <person name="Nagy I."/>
            <person name="Doyle S."/>
            <person name="Anderson J.B."/>
            <person name="Grigoriev I.V."/>
            <person name="Gueldener U."/>
            <person name="Muensterkoetter M."/>
            <person name="Nagy L.G."/>
        </authorList>
    </citation>
    <scope>NUCLEOTIDE SEQUENCE [LARGE SCALE GENOMIC DNA]</scope>
    <source>
        <strain evidence="3">C18/9</strain>
    </source>
</reference>
<dbReference type="EMBL" id="FUEG01000026">
    <property type="protein sequence ID" value="SJL14982.1"/>
    <property type="molecule type" value="Genomic_DNA"/>
</dbReference>
<proteinExistence type="predicted"/>